<accession>A0A6G1EFR4</accession>
<name>A0A6G1EFR4_9ORYZ</name>
<dbReference type="AlphaFoldDB" id="A0A6G1EFR4"/>
<evidence type="ECO:0000313" key="3">
    <source>
        <dbReference type="Proteomes" id="UP000479710"/>
    </source>
</evidence>
<dbReference type="Proteomes" id="UP000479710">
    <property type="component" value="Unassembled WGS sequence"/>
</dbReference>
<dbReference type="EMBL" id="SPHZ02000003">
    <property type="protein sequence ID" value="KAF0923521.1"/>
    <property type="molecule type" value="Genomic_DNA"/>
</dbReference>
<protein>
    <submittedName>
        <fullName evidence="2">Uncharacterized protein</fullName>
    </submittedName>
</protein>
<feature type="region of interest" description="Disordered" evidence="1">
    <location>
        <begin position="36"/>
        <end position="62"/>
    </location>
</feature>
<comment type="caution">
    <text evidence="2">The sequence shown here is derived from an EMBL/GenBank/DDBJ whole genome shotgun (WGS) entry which is preliminary data.</text>
</comment>
<evidence type="ECO:0000313" key="2">
    <source>
        <dbReference type="EMBL" id="KAF0923521.1"/>
    </source>
</evidence>
<keyword evidence="3" id="KW-1185">Reference proteome</keyword>
<reference evidence="2 3" key="1">
    <citation type="submission" date="2019-11" db="EMBL/GenBank/DDBJ databases">
        <title>Whole genome sequence of Oryza granulata.</title>
        <authorList>
            <person name="Li W."/>
        </authorList>
    </citation>
    <scope>NUCLEOTIDE SEQUENCE [LARGE SCALE GENOMIC DNA]</scope>
    <source>
        <strain evidence="3">cv. Menghai</strain>
        <tissue evidence="2">Leaf</tissue>
    </source>
</reference>
<gene>
    <name evidence="2" type="ORF">E2562_006405</name>
</gene>
<feature type="compositionally biased region" description="Gly residues" evidence="1">
    <location>
        <begin position="42"/>
        <end position="52"/>
    </location>
</feature>
<evidence type="ECO:0000256" key="1">
    <source>
        <dbReference type="SAM" id="MobiDB-lite"/>
    </source>
</evidence>
<proteinExistence type="predicted"/>
<sequence length="113" mass="11889">MGWDYGRVDEREHKERPRVPETLAAVSRGWRAAGGWEQRGTRGVGGTAGRGPGAAAVPNPNPSQRPIGIGVMGSGDLLIWLLAGHGSSVFGCGRMPAGLLGQSIAWAKIWLFA</sequence>
<organism evidence="2 3">
    <name type="scientific">Oryza meyeriana var. granulata</name>
    <dbReference type="NCBI Taxonomy" id="110450"/>
    <lineage>
        <taxon>Eukaryota</taxon>
        <taxon>Viridiplantae</taxon>
        <taxon>Streptophyta</taxon>
        <taxon>Embryophyta</taxon>
        <taxon>Tracheophyta</taxon>
        <taxon>Spermatophyta</taxon>
        <taxon>Magnoliopsida</taxon>
        <taxon>Liliopsida</taxon>
        <taxon>Poales</taxon>
        <taxon>Poaceae</taxon>
        <taxon>BOP clade</taxon>
        <taxon>Oryzoideae</taxon>
        <taxon>Oryzeae</taxon>
        <taxon>Oryzinae</taxon>
        <taxon>Oryza</taxon>
        <taxon>Oryza meyeriana</taxon>
    </lineage>
</organism>